<feature type="compositionally biased region" description="Low complexity" evidence="1">
    <location>
        <begin position="219"/>
        <end position="235"/>
    </location>
</feature>
<reference evidence="3" key="2">
    <citation type="submission" date="2009-11" db="EMBL/GenBank/DDBJ databases">
        <title>The Genome Sequence of Allomyces macrogynus strain ATCC 38327.</title>
        <authorList>
            <consortium name="The Broad Institute Genome Sequencing Platform"/>
            <person name="Russ C."/>
            <person name="Cuomo C."/>
            <person name="Shea T."/>
            <person name="Young S.K."/>
            <person name="Zeng Q."/>
            <person name="Koehrsen M."/>
            <person name="Haas B."/>
            <person name="Borodovsky M."/>
            <person name="Guigo R."/>
            <person name="Alvarado L."/>
            <person name="Berlin A."/>
            <person name="Borenstein D."/>
            <person name="Chen Z."/>
            <person name="Engels R."/>
            <person name="Freedman E."/>
            <person name="Gellesch M."/>
            <person name="Goldberg J."/>
            <person name="Griggs A."/>
            <person name="Gujja S."/>
            <person name="Heiman D."/>
            <person name="Hepburn T."/>
            <person name="Howarth C."/>
            <person name="Jen D."/>
            <person name="Larson L."/>
            <person name="Lewis B."/>
            <person name="Mehta T."/>
            <person name="Park D."/>
            <person name="Pearson M."/>
            <person name="Roberts A."/>
            <person name="Saif S."/>
            <person name="Shenoy N."/>
            <person name="Sisk P."/>
            <person name="Stolte C."/>
            <person name="Sykes S."/>
            <person name="Walk T."/>
            <person name="White J."/>
            <person name="Yandava C."/>
            <person name="Burger G."/>
            <person name="Gray M.W."/>
            <person name="Holland P.W.H."/>
            <person name="King N."/>
            <person name="Lang F.B.F."/>
            <person name="Roger A.J."/>
            <person name="Ruiz-Trillo I."/>
            <person name="Lander E."/>
            <person name="Nusbaum C."/>
        </authorList>
    </citation>
    <scope>NUCLEOTIDE SEQUENCE [LARGE SCALE GENOMIC DNA]</scope>
    <source>
        <strain evidence="3">ATCC 38327</strain>
    </source>
</reference>
<feature type="compositionally biased region" description="Acidic residues" evidence="1">
    <location>
        <begin position="385"/>
        <end position="399"/>
    </location>
</feature>
<proteinExistence type="predicted"/>
<dbReference type="eggNOG" id="ENOG502RA81">
    <property type="taxonomic scope" value="Eukaryota"/>
</dbReference>
<protein>
    <submittedName>
        <fullName evidence="2">Uncharacterized protein</fullName>
    </submittedName>
</protein>
<organism evidence="2 3">
    <name type="scientific">Allomyces macrogynus (strain ATCC 38327)</name>
    <name type="common">Allomyces javanicus var. macrogynus</name>
    <dbReference type="NCBI Taxonomy" id="578462"/>
    <lineage>
        <taxon>Eukaryota</taxon>
        <taxon>Fungi</taxon>
        <taxon>Fungi incertae sedis</taxon>
        <taxon>Blastocladiomycota</taxon>
        <taxon>Blastocladiomycetes</taxon>
        <taxon>Blastocladiales</taxon>
        <taxon>Blastocladiaceae</taxon>
        <taxon>Allomyces</taxon>
    </lineage>
</organism>
<feature type="region of interest" description="Disordered" evidence="1">
    <location>
        <begin position="448"/>
        <end position="488"/>
    </location>
</feature>
<feature type="region of interest" description="Disordered" evidence="1">
    <location>
        <begin position="384"/>
        <end position="429"/>
    </location>
</feature>
<accession>A0A0L0RZA7</accession>
<evidence type="ECO:0000313" key="2">
    <source>
        <dbReference type="EMBL" id="KNE55762.1"/>
    </source>
</evidence>
<feature type="region of interest" description="Disordered" evidence="1">
    <location>
        <begin position="851"/>
        <end position="884"/>
    </location>
</feature>
<reference evidence="2 3" key="1">
    <citation type="submission" date="2009-11" db="EMBL/GenBank/DDBJ databases">
        <title>Annotation of Allomyces macrogynus ATCC 38327.</title>
        <authorList>
            <consortium name="The Broad Institute Genome Sequencing Platform"/>
            <person name="Russ C."/>
            <person name="Cuomo C."/>
            <person name="Burger G."/>
            <person name="Gray M.W."/>
            <person name="Holland P.W.H."/>
            <person name="King N."/>
            <person name="Lang F.B.F."/>
            <person name="Roger A.J."/>
            <person name="Ruiz-Trillo I."/>
            <person name="Young S.K."/>
            <person name="Zeng Q."/>
            <person name="Gargeya S."/>
            <person name="Fitzgerald M."/>
            <person name="Haas B."/>
            <person name="Abouelleil A."/>
            <person name="Alvarado L."/>
            <person name="Arachchi H.M."/>
            <person name="Berlin A."/>
            <person name="Chapman S.B."/>
            <person name="Gearin G."/>
            <person name="Goldberg J."/>
            <person name="Griggs A."/>
            <person name="Gujja S."/>
            <person name="Hansen M."/>
            <person name="Heiman D."/>
            <person name="Howarth C."/>
            <person name="Larimer J."/>
            <person name="Lui A."/>
            <person name="MacDonald P.J.P."/>
            <person name="McCowen C."/>
            <person name="Montmayeur A."/>
            <person name="Murphy C."/>
            <person name="Neiman D."/>
            <person name="Pearson M."/>
            <person name="Priest M."/>
            <person name="Roberts A."/>
            <person name="Saif S."/>
            <person name="Shea T."/>
            <person name="Sisk P."/>
            <person name="Stolte C."/>
            <person name="Sykes S."/>
            <person name="Wortman J."/>
            <person name="Nusbaum C."/>
            <person name="Birren B."/>
        </authorList>
    </citation>
    <scope>NUCLEOTIDE SEQUENCE [LARGE SCALE GENOMIC DNA]</scope>
    <source>
        <strain evidence="2 3">ATCC 38327</strain>
    </source>
</reference>
<keyword evidence="3" id="KW-1185">Reference proteome</keyword>
<dbReference type="EMBL" id="GG745329">
    <property type="protein sequence ID" value="KNE55762.1"/>
    <property type="molecule type" value="Genomic_DNA"/>
</dbReference>
<feature type="region of interest" description="Disordered" evidence="1">
    <location>
        <begin position="212"/>
        <end position="235"/>
    </location>
</feature>
<dbReference type="AlphaFoldDB" id="A0A0L0RZA7"/>
<dbReference type="VEuPathDB" id="FungiDB:AMAG_01638"/>
<dbReference type="STRING" id="578462.A0A0L0RZA7"/>
<evidence type="ECO:0000313" key="3">
    <source>
        <dbReference type="Proteomes" id="UP000054350"/>
    </source>
</evidence>
<dbReference type="OrthoDB" id="2157345at2759"/>
<dbReference type="Proteomes" id="UP000054350">
    <property type="component" value="Unassembled WGS sequence"/>
</dbReference>
<evidence type="ECO:0000256" key="1">
    <source>
        <dbReference type="SAM" id="MobiDB-lite"/>
    </source>
</evidence>
<feature type="region of interest" description="Disordered" evidence="1">
    <location>
        <begin position="70"/>
        <end position="92"/>
    </location>
</feature>
<gene>
    <name evidence="2" type="ORF">AMAG_01638</name>
</gene>
<name>A0A0L0RZA7_ALLM3</name>
<sequence>MALPKIKPGPLVFSPVELVVPSKESPVDKKKDAASLALSSAGAAAAAAAAHGMLSTLTESTSELRALMDQQRPRPGVDEPAGTASPAFPTLPYKKLPREGAVSLLRKINTLDAVAGGNPTNAALPPGKGFQYQRKYKRAVVAKPIVSLTVSALKRRKNKREVTLQSNLDDVRQFRKGIPAPAPMLGLVKDVLQEFVDPEACAKRDAGLASFAADPTGRSGAPTETTAPGAGTTGGAASTTAATDLILNPFAIMCDDVVNSLAEFESAMQTFSQWKNDFLKQNVTSGVKLTLALMVAKIIRSQSDLSQIVLELVRAVRTFSSAWSDKLNAIAELEDEHARQTRAFDVAIRKLESMHGQVTRNRTNRQTFLWEYLTRKLLRKAQEEALYDDSSDEDDDEDSVGVAGRVGVSNPGEMMDGVGSMPGSASAGRAVGALTPAGVGVDRALSRQSGRTPLSTGPHSTGASTPVDSEEKRRARKREKKKAKNEAERVEEMRAILEMKKRERQETELRMKTTTVPAKVLMECKFNETLNKHFPHLPRALYAFHHFKHHSPMYYASEVFMLEAGVHGIATERVKRHHWTADDVTALSKPLQLRGLVRSNTSNALHHLTRESVTSSAFNPVKEREMMQKASTGLISALRRKFPTEDLRFDNLIDPAKPVGAPATIDPNKTWFTLQDVVELSLVHMQQIQMLREEYEQKVLYLTQMTANHQFLPKSWLTQDLPPLDVALPALIPSERKEQPAPLRTVRKGPPSPVKRLERSPTTRRRISLHRPRIKPNLNSSLLNMNFLDRMSRMAVDSKKRKEDLTESVLRSEFEANLAKVVQDKKVFSKDEVIALMERVLPAVFMPLPDKEPELPAFPSRPVSRATERLRAKSPAKHGSDVGYNLFDLARPGSRK</sequence>
<feature type="region of interest" description="Disordered" evidence="1">
    <location>
        <begin position="737"/>
        <end position="764"/>
    </location>
</feature>
<feature type="compositionally biased region" description="Polar residues" evidence="1">
    <location>
        <begin position="448"/>
        <end position="467"/>
    </location>
</feature>
<feature type="compositionally biased region" description="Basic residues" evidence="1">
    <location>
        <begin position="474"/>
        <end position="483"/>
    </location>
</feature>